<keyword evidence="1" id="KW-1133">Transmembrane helix</keyword>
<organism evidence="2 3">
    <name type="scientific">Apiospora rasikravindrae</name>
    <dbReference type="NCBI Taxonomy" id="990691"/>
    <lineage>
        <taxon>Eukaryota</taxon>
        <taxon>Fungi</taxon>
        <taxon>Dikarya</taxon>
        <taxon>Ascomycota</taxon>
        <taxon>Pezizomycotina</taxon>
        <taxon>Sordariomycetes</taxon>
        <taxon>Xylariomycetidae</taxon>
        <taxon>Amphisphaeriales</taxon>
        <taxon>Apiosporaceae</taxon>
        <taxon>Apiospora</taxon>
    </lineage>
</organism>
<feature type="transmembrane region" description="Helical" evidence="1">
    <location>
        <begin position="133"/>
        <end position="160"/>
    </location>
</feature>
<protein>
    <submittedName>
        <fullName evidence="2">Uncharacterized protein</fullName>
    </submittedName>
</protein>
<proteinExistence type="predicted"/>
<dbReference type="Proteomes" id="UP001444661">
    <property type="component" value="Unassembled WGS sequence"/>
</dbReference>
<keyword evidence="1" id="KW-0812">Transmembrane</keyword>
<sequence length="288" mass="31579">MVTHVFPSYVTRSHLDVRLVGGRVALARDLALEHLHEPDALEAHVRQLVAVLQVDGHVEALLRVADLHLLPRLGPVAEPHDDLGHVADQHSVVEEVPGRHHGRGHGLWLGFLFIFCFQVLAHDDSAVVQRCLLRLLLLVLLVFLLLLLLFLQVLLLRLLLRRVLLVGHLLDQAHGVLELVPPKAAGDGRRMGDELAVVAELELGVVLVPLHGLRDPDPLEAEAVVGSYAVIEQVRVEETPRVVGLVGVQVPRLAVRAGRGSDLVLVAVVLMERELLNRKGAISSRIPT</sequence>
<comment type="caution">
    <text evidence="2">The sequence shown here is derived from an EMBL/GenBank/DDBJ whole genome shotgun (WGS) entry which is preliminary data.</text>
</comment>
<reference evidence="2 3" key="1">
    <citation type="submission" date="2023-01" db="EMBL/GenBank/DDBJ databases">
        <title>Analysis of 21 Apiospora genomes using comparative genomics revels a genus with tremendous synthesis potential of carbohydrate active enzymes and secondary metabolites.</title>
        <authorList>
            <person name="Sorensen T."/>
        </authorList>
    </citation>
    <scope>NUCLEOTIDE SEQUENCE [LARGE SCALE GENOMIC DNA]</scope>
    <source>
        <strain evidence="2 3">CBS 33761</strain>
    </source>
</reference>
<evidence type="ECO:0000256" key="1">
    <source>
        <dbReference type="SAM" id="Phobius"/>
    </source>
</evidence>
<keyword evidence="3" id="KW-1185">Reference proteome</keyword>
<gene>
    <name evidence="2" type="ORF">PG993_013972</name>
</gene>
<evidence type="ECO:0000313" key="3">
    <source>
        <dbReference type="Proteomes" id="UP001444661"/>
    </source>
</evidence>
<evidence type="ECO:0000313" key="2">
    <source>
        <dbReference type="EMBL" id="KAK8017646.1"/>
    </source>
</evidence>
<name>A0ABR1RSU1_9PEZI</name>
<accession>A0ABR1RSU1</accession>
<keyword evidence="1" id="KW-0472">Membrane</keyword>
<feature type="transmembrane region" description="Helical" evidence="1">
    <location>
        <begin position="105"/>
        <end position="121"/>
    </location>
</feature>
<dbReference type="EMBL" id="JAQQWK010000013">
    <property type="protein sequence ID" value="KAK8017646.1"/>
    <property type="molecule type" value="Genomic_DNA"/>
</dbReference>